<protein>
    <submittedName>
        <fullName evidence="1">Uncharacterized protein</fullName>
    </submittedName>
</protein>
<accession>A0A8S1VAZ3</accession>
<reference evidence="1" key="1">
    <citation type="submission" date="2021-01" db="EMBL/GenBank/DDBJ databases">
        <authorList>
            <consortium name="Genoscope - CEA"/>
            <person name="William W."/>
        </authorList>
    </citation>
    <scope>NUCLEOTIDE SEQUENCE</scope>
</reference>
<comment type="caution">
    <text evidence="1">The sequence shown here is derived from an EMBL/GenBank/DDBJ whole genome shotgun (WGS) entry which is preliminary data.</text>
</comment>
<dbReference type="Proteomes" id="UP000683925">
    <property type="component" value="Unassembled WGS sequence"/>
</dbReference>
<proteinExistence type="predicted"/>
<keyword evidence="2" id="KW-1185">Reference proteome</keyword>
<gene>
    <name evidence="1" type="ORF">POCTA_138.1.T0640129</name>
</gene>
<name>A0A8S1VAZ3_PAROT</name>
<sequence>MKTHCNHMQSFIHWESQKCINNFNKLNFIIWSLFKQSIKNLSSNQSEYATLYNFVV</sequence>
<dbReference type="EMBL" id="CAJJDP010000063">
    <property type="protein sequence ID" value="CAD8174728.1"/>
    <property type="molecule type" value="Genomic_DNA"/>
</dbReference>
<evidence type="ECO:0000313" key="1">
    <source>
        <dbReference type="EMBL" id="CAD8174728.1"/>
    </source>
</evidence>
<organism evidence="1 2">
    <name type="scientific">Paramecium octaurelia</name>
    <dbReference type="NCBI Taxonomy" id="43137"/>
    <lineage>
        <taxon>Eukaryota</taxon>
        <taxon>Sar</taxon>
        <taxon>Alveolata</taxon>
        <taxon>Ciliophora</taxon>
        <taxon>Intramacronucleata</taxon>
        <taxon>Oligohymenophorea</taxon>
        <taxon>Peniculida</taxon>
        <taxon>Parameciidae</taxon>
        <taxon>Paramecium</taxon>
    </lineage>
</organism>
<dbReference type="AlphaFoldDB" id="A0A8S1VAZ3"/>
<evidence type="ECO:0000313" key="2">
    <source>
        <dbReference type="Proteomes" id="UP000683925"/>
    </source>
</evidence>